<dbReference type="InterPro" id="IPR003439">
    <property type="entry name" value="ABC_transporter-like_ATP-bd"/>
</dbReference>
<gene>
    <name evidence="7" type="ORF">G5A66_04810</name>
    <name evidence="6" type="ORF">G5A75_03390</name>
</gene>
<evidence type="ECO:0000256" key="2">
    <source>
        <dbReference type="ARBA" id="ARBA00022448"/>
    </source>
</evidence>
<evidence type="ECO:0000256" key="1">
    <source>
        <dbReference type="ARBA" id="ARBA00005417"/>
    </source>
</evidence>
<accession>A0A850HIR5</accession>
<dbReference type="OrthoDB" id="9809205at2"/>
<dbReference type="EMBL" id="JAAIUO010000002">
    <property type="protein sequence ID" value="NSK13931.1"/>
    <property type="molecule type" value="Genomic_DNA"/>
</dbReference>
<dbReference type="Gene3D" id="3.40.50.300">
    <property type="entry name" value="P-loop containing nucleotide triphosphate hydrolases"/>
    <property type="match status" value="1"/>
</dbReference>
<evidence type="ECO:0000313" key="7">
    <source>
        <dbReference type="EMBL" id="NVH57982.1"/>
    </source>
</evidence>
<keyword evidence="8" id="KW-1185">Reference proteome</keyword>
<dbReference type="PANTHER" id="PTHR43335">
    <property type="entry name" value="ABC TRANSPORTER, ATP-BINDING PROTEIN"/>
    <property type="match status" value="1"/>
</dbReference>
<keyword evidence="2" id="KW-0813">Transport</keyword>
<dbReference type="SMART" id="SM00382">
    <property type="entry name" value="AAA"/>
    <property type="match status" value="1"/>
</dbReference>
<reference evidence="7" key="2">
    <citation type="submission" date="2020-02" db="EMBL/GenBank/DDBJ databases">
        <authorList>
            <person name="Littmann E."/>
            <person name="Sorbara M."/>
        </authorList>
    </citation>
    <scope>NUCLEOTIDE SEQUENCE</scope>
    <source>
        <strain evidence="7">MSK.17.11</strain>
        <strain evidence="6">MSK.17.38</strain>
    </source>
</reference>
<dbReference type="GO" id="GO:0005524">
    <property type="term" value="F:ATP binding"/>
    <property type="evidence" value="ECO:0007669"/>
    <property type="project" value="UniProtKB-KW"/>
</dbReference>
<reference evidence="8 9" key="1">
    <citation type="journal article" date="2020" name="Cell Host Microbe">
        <title>Functional and Genomic Variation between Human-Derived Isolates of Lachnospiraceae Reveals Inter- and Intra-Species Diversity.</title>
        <authorList>
            <person name="Sorbara M.T."/>
            <person name="Littmann E.R."/>
            <person name="Fontana E."/>
            <person name="Moody T.U."/>
            <person name="Kohout C.E."/>
            <person name="Gjonbalaj M."/>
            <person name="Eaton V."/>
            <person name="Seok R."/>
            <person name="Leiner I.M."/>
            <person name="Pamer E.G."/>
        </authorList>
    </citation>
    <scope>NUCLEOTIDE SEQUENCE [LARGE SCALE GENOMIC DNA]</scope>
    <source>
        <strain evidence="7 8">MSK.17.11</strain>
        <strain evidence="6 9">MSK.17.38</strain>
    </source>
</reference>
<keyword evidence="3" id="KW-0547">Nucleotide-binding</keyword>
<dbReference type="SUPFAM" id="SSF52540">
    <property type="entry name" value="P-loop containing nucleoside triphosphate hydrolases"/>
    <property type="match status" value="1"/>
</dbReference>
<dbReference type="InterPro" id="IPR022501">
    <property type="entry name" value="ABC_Gallidermin_ATP-bd"/>
</dbReference>
<evidence type="ECO:0000256" key="4">
    <source>
        <dbReference type="ARBA" id="ARBA00022840"/>
    </source>
</evidence>
<dbReference type="NCBIfam" id="TIGR03740">
    <property type="entry name" value="galliderm_ABC"/>
    <property type="match status" value="1"/>
</dbReference>
<protein>
    <submittedName>
        <fullName evidence="7">Lantibiotic protection ABC transporter ATP-binding protein</fullName>
    </submittedName>
</protein>
<proteinExistence type="inferred from homology"/>
<dbReference type="PANTHER" id="PTHR43335:SF4">
    <property type="entry name" value="ABC TRANSPORTER, ATP-BINDING PROTEIN"/>
    <property type="match status" value="1"/>
</dbReference>
<dbReference type="AlphaFoldDB" id="A0A850HIR5"/>
<sequence length="243" mass="27020">MKEKNSAGYNENLVEMNHITKVFHKQRAIDQVSLCIPKNCVYGLLGPNGAGKSTLLKCLTGMLRPTKGEILFDGYLWTREDLNHIGALVETPPIYENLSAWENLKVRTLLLGLPDSRIEEVLKVVRLTNTGKKKAGAFSLGMKQRLGIAIALLNHPKLLVLDEPVNGLDPVGIQELRELICQFPEEGITVLVSSHILSEIEQIADKIAIIVDGRVHYEGNISDGDNLEALFMDIVRKATREEM</sequence>
<dbReference type="GO" id="GO:0016887">
    <property type="term" value="F:ATP hydrolysis activity"/>
    <property type="evidence" value="ECO:0007669"/>
    <property type="project" value="InterPro"/>
</dbReference>
<dbReference type="CDD" id="cd03268">
    <property type="entry name" value="ABC_BcrA_bacitracin_resist"/>
    <property type="match status" value="1"/>
</dbReference>
<evidence type="ECO:0000256" key="3">
    <source>
        <dbReference type="ARBA" id="ARBA00022741"/>
    </source>
</evidence>
<evidence type="ECO:0000313" key="6">
    <source>
        <dbReference type="EMBL" id="NSK13931.1"/>
    </source>
</evidence>
<dbReference type="EMBL" id="JAAITX010000002">
    <property type="protein sequence ID" value="NVH57982.1"/>
    <property type="molecule type" value="Genomic_DNA"/>
</dbReference>
<dbReference type="Proteomes" id="UP000701680">
    <property type="component" value="Unassembled WGS sequence"/>
</dbReference>
<evidence type="ECO:0000313" key="8">
    <source>
        <dbReference type="Proteomes" id="UP000528555"/>
    </source>
</evidence>
<feature type="domain" description="ABC transporter" evidence="5">
    <location>
        <begin position="14"/>
        <end position="237"/>
    </location>
</feature>
<organism evidence="7 8">
    <name type="scientific">Dorea phocaeensis</name>
    <dbReference type="NCBI Taxonomy" id="2040291"/>
    <lineage>
        <taxon>Bacteria</taxon>
        <taxon>Bacillati</taxon>
        <taxon>Bacillota</taxon>
        <taxon>Clostridia</taxon>
        <taxon>Lachnospirales</taxon>
        <taxon>Lachnospiraceae</taxon>
        <taxon>Dorea</taxon>
    </lineage>
</organism>
<dbReference type="Pfam" id="PF00005">
    <property type="entry name" value="ABC_tran"/>
    <property type="match status" value="1"/>
</dbReference>
<dbReference type="InterPro" id="IPR017871">
    <property type="entry name" value="ABC_transporter-like_CS"/>
</dbReference>
<comment type="caution">
    <text evidence="7">The sequence shown here is derived from an EMBL/GenBank/DDBJ whole genome shotgun (WGS) entry which is preliminary data.</text>
</comment>
<dbReference type="PROSITE" id="PS50893">
    <property type="entry name" value="ABC_TRANSPORTER_2"/>
    <property type="match status" value="1"/>
</dbReference>
<dbReference type="InterPro" id="IPR027417">
    <property type="entry name" value="P-loop_NTPase"/>
</dbReference>
<evidence type="ECO:0000313" key="9">
    <source>
        <dbReference type="Proteomes" id="UP000701680"/>
    </source>
</evidence>
<keyword evidence="4 7" id="KW-0067">ATP-binding</keyword>
<comment type="similarity">
    <text evidence="1">Belongs to the ABC transporter superfamily.</text>
</comment>
<dbReference type="InterPro" id="IPR003593">
    <property type="entry name" value="AAA+_ATPase"/>
</dbReference>
<name>A0A850HIR5_9FIRM</name>
<dbReference type="RefSeq" id="WP_101694082.1">
    <property type="nucleotide sequence ID" value="NZ_JAAITX010000002.1"/>
</dbReference>
<evidence type="ECO:0000259" key="5">
    <source>
        <dbReference type="PROSITE" id="PS50893"/>
    </source>
</evidence>
<dbReference type="Proteomes" id="UP000528555">
    <property type="component" value="Unassembled WGS sequence"/>
</dbReference>
<dbReference type="PROSITE" id="PS00211">
    <property type="entry name" value="ABC_TRANSPORTER_1"/>
    <property type="match status" value="1"/>
</dbReference>